<reference evidence="3" key="1">
    <citation type="journal article" date="2020" name="Plants (Basel)">
        <title>The First Plastid Genome of the Holoparasitic Genus Prosopanche (Hydnoraceae).</title>
        <authorList>
            <person name="Jost M."/>
            <person name="Naumann J."/>
            <person name="Rocamundi N."/>
            <person name="Cocucci A.A."/>
            <person name="Wanke S."/>
        </authorList>
    </citation>
    <scope>NUCLEOTIDE SEQUENCE</scope>
</reference>
<sequence length="1726" mass="210898">MINIRNSYNNLHFRQNFKKSRLSYKSDSMVYNITKNKTMYSQKPFDFSKFSFLFYIESNELINKIKKYFILRIKKFLLVIFNNIIKFFILSVFIYSFFNYVNNNFFVTFTISDFNSVIPLNEINEKKNILRQKKYSFKYNIFFSKKNISKINLINFYDKNVDIIGINMYLNKITEDFIFFFNFNNKLKKKNFSFYEYKNNVKNIYFNFYFIDEFIDEEKNFNKFNNKINHKNIKYFKYKENKNIFFYLIKIKKFLIKKKYYNKFFNKNIFCNFIIIFYLIKNTYIFNIRKDVNKYLFKNLKNKYNEVKTEISRINLKNKYNEVKTEISRINLKNKYNEVKTEISRINLSKTVILIKYKINFSINVLSNNIYLFKVFNYLFNIALKRQLIFNLLRLHVFKIYLISNINSSVNKFIINILKLTVLLLYNIYTNIINLIIYINIKYTKNILKLNLKKILNYKELNYQKIEYNIILKDENIIPYLKYFKKNSNSLISLFLKTNSIFNINKDIKICNKKFPYKVSIKNKHKYNKLLYFYNNIFFTQNINLNRFLKKEILKILQKKIYYNPLKLNFVQKDIFFKLYFNNFSIKEKETCLLNKTLDSDTLFKTYNTNSNKINNIDFNLNFLDFEEVNKKKIYKKYFKIKLNKIFIITKKYFKYIFFKVYMYLYYNLNNFINLTSCIYYLKKNFSELNYFKVINIINIEKYYKFIIHLNIHFKNKFTLKIKKYLKYKLKTLIKIFFFKNNVDQIDYFLNELNLINFIKIIILISKVNTNNFIKLVNTLPKNKLYLKPIKKNIIKSVIYVQLNFIQYNLLLQLFFIYILIFFILKYFNLTLKYIKLLKFEYEINLILMTKRYSINLYVILCKYGYLKACIKHTVSLYNNIFFTLQNEVFSVINKIQKYIIRFLFVDILFNLLEIDTEQTPYYYSKVNLNLKNIYINLKIKYKEYLHFYTESKIKNWYKFFIFDFYFLRNSISQELFQSLSHEITEEFYKRIIKDKDEEDNTIIKNIIYTKKIMSKQNETQFDFESWINTNDINFAEERHFLIQFINIFLNINKEKKLSNYFFKNISIKNYENENFVEYGYLYLKYFLDMLKINSKEANNKIIIKKENRVFIANYQKISEYLFLTKNIYKIRKKPYSFSLTMIPSSSKGILLVGQSEEMFVLKEKIIKDYADLPFIILNPIHKELSDFEIAKYSYDESDLLFVDKFDISNSNTSTKQTKKIFKKIYNTDKGMFEFENIKLLNNLMPKRKTSIYDVFNIVTQFNLLESISSCIIFIPNIHLCHYSLKFKQFYELNKLISKFNKNNIILAYTNKPKEVDPILIGYDKLSKCILLKKPTIEVKKKYIFNLLKTKGFFIEKKELLNEHLNIQNIRDLYILTNQTLSLSLTQNKYVINSKIINKFIFYFFRFNQFIKTGHKVPIGIVFYQIGRFFIQNLLNSLIIDPMSVYLIDFKTKKYPLYKNYYELGTNIKKLTLIIYLLICSSGLIAYKFFNNSEIKNITHEYFNNDLNLIINLLNLEKFFYFDYFRLIKFIDNIMKNEKEILNINKYNLIKSNILELDFSFRNAYNYETDILPTTNPSNKKFNLLLNILLEHFLTNKKQYSLLLKIYLEKTRTKKDIYIPYEKFMYVMYEDYRFSDQLKVFIYNILKPLLDKNFIFNFNNKYKYNYYNNYSKCNNKNKILLKMQYEAIDYLKKIFYNNRIFINKLFKNLIIDEFICPDKFKELFFN</sequence>
<accession>A0A6H0DRD0</accession>
<gene>
    <name evidence="3" type="primary">ycf2</name>
</gene>
<dbReference type="EMBL" id="MT075717">
    <property type="protein sequence ID" value="QIS92017.1"/>
    <property type="molecule type" value="Genomic_DNA"/>
</dbReference>
<keyword evidence="3" id="KW-0934">Plastid</keyword>
<keyword evidence="2" id="KW-0812">Transmembrane</keyword>
<evidence type="ECO:0000256" key="2">
    <source>
        <dbReference type="SAM" id="Phobius"/>
    </source>
</evidence>
<feature type="coiled-coil region" evidence="1">
    <location>
        <begin position="297"/>
        <end position="333"/>
    </location>
</feature>
<feature type="transmembrane region" description="Helical" evidence="2">
    <location>
        <begin position="76"/>
        <end position="98"/>
    </location>
</feature>
<keyword evidence="1" id="KW-0175">Coiled coil</keyword>
<organism evidence="3">
    <name type="scientific">Prosopanche americana</name>
    <dbReference type="NCBI Taxonomy" id="29816"/>
    <lineage>
        <taxon>Eukaryota</taxon>
        <taxon>Viridiplantae</taxon>
        <taxon>Streptophyta</taxon>
        <taxon>Embryophyta</taxon>
        <taxon>Tracheophyta</taxon>
        <taxon>Spermatophyta</taxon>
        <taxon>Magnoliopsida</taxon>
        <taxon>Magnoliidae</taxon>
        <taxon>Piperales</taxon>
        <taxon>Hydnoraceae</taxon>
        <taxon>Prosopanche</taxon>
    </lineage>
</organism>
<proteinExistence type="predicted"/>
<evidence type="ECO:0000313" key="3">
    <source>
        <dbReference type="EMBL" id="QIS92017.1"/>
    </source>
</evidence>
<keyword evidence="2" id="KW-1133">Transmembrane helix</keyword>
<protein>
    <submittedName>
        <fullName evidence="3">Uncharacterized protein</fullName>
    </submittedName>
</protein>
<keyword evidence="2" id="KW-0472">Membrane</keyword>
<name>A0A6H0DRD0_PROAM</name>
<evidence type="ECO:0000256" key="1">
    <source>
        <dbReference type="SAM" id="Coils"/>
    </source>
</evidence>
<feature type="transmembrane region" description="Helical" evidence="2">
    <location>
        <begin position="810"/>
        <end position="829"/>
    </location>
</feature>
<feature type="transmembrane region" description="Helical" evidence="2">
    <location>
        <begin position="260"/>
        <end position="280"/>
    </location>
</feature>
<geneLocation type="plastid" evidence="3"/>
<feature type="transmembrane region" description="Helical" evidence="2">
    <location>
        <begin position="413"/>
        <end position="439"/>
    </location>
</feature>